<accession>A0A3M7M5T4</accession>
<protein>
    <submittedName>
        <fullName evidence="1">Conidiophore development hymA</fullName>
    </submittedName>
</protein>
<gene>
    <name evidence="1" type="ORF">GMOD_00008760</name>
</gene>
<reference evidence="1 2" key="1">
    <citation type="journal article" date="2014" name="PLoS ONE">
        <title>De novo Genome Assembly of the Fungal Plant Pathogen Pyrenophora semeniperda.</title>
        <authorList>
            <person name="Soliai M.M."/>
            <person name="Meyer S.E."/>
            <person name="Udall J.A."/>
            <person name="Elzinga D.E."/>
            <person name="Hermansen R.A."/>
            <person name="Bodily P.M."/>
            <person name="Hart A.A."/>
            <person name="Coleman C.E."/>
        </authorList>
    </citation>
    <scope>NUCLEOTIDE SEQUENCE [LARGE SCALE GENOMIC DNA]</scope>
    <source>
        <strain evidence="1 2">CCB06</strain>
        <tissue evidence="1">Mycelium</tissue>
    </source>
</reference>
<evidence type="ECO:0000313" key="1">
    <source>
        <dbReference type="EMBL" id="RMZ69836.1"/>
    </source>
</evidence>
<sequence>MPGRTRPIDKLATAAAKCSAESSLYGKCIFADYNNHSSLKMRMDCFVLRFVYCILHRLYNSRRFRTRYPLPTRPHSLISRSIKVALWSSCSSSAITFSLLLSGILPSTSVIMCLSTLRRSAFSNSGPWFSNAFSRPTFSGSVNTRYSIPTSSVGTSPAFFLKSCTRRMTSRARPSCSSSGYEATSRMISTSLSVLNSWSLLPESFARPRLTIRSSASSLMPSTTISPLFSAFLTLIASFLSFFPSTEKSADAENLKPLIGAISTDAAKFNDGLHALDLAFDSLVKQFLAHFWER</sequence>
<dbReference type="AlphaFoldDB" id="A0A3M7M5T4"/>
<organism evidence="1 2">
    <name type="scientific">Pyrenophora seminiperda CCB06</name>
    <dbReference type="NCBI Taxonomy" id="1302712"/>
    <lineage>
        <taxon>Eukaryota</taxon>
        <taxon>Fungi</taxon>
        <taxon>Dikarya</taxon>
        <taxon>Ascomycota</taxon>
        <taxon>Pezizomycotina</taxon>
        <taxon>Dothideomycetes</taxon>
        <taxon>Pleosporomycetidae</taxon>
        <taxon>Pleosporales</taxon>
        <taxon>Pleosporineae</taxon>
        <taxon>Pleosporaceae</taxon>
        <taxon>Pyrenophora</taxon>
    </lineage>
</organism>
<dbReference type="OrthoDB" id="3821113at2759"/>
<dbReference type="EMBL" id="KE747823">
    <property type="protein sequence ID" value="RMZ69836.1"/>
    <property type="molecule type" value="Genomic_DNA"/>
</dbReference>
<keyword evidence="2" id="KW-1185">Reference proteome</keyword>
<proteinExistence type="predicted"/>
<name>A0A3M7M5T4_9PLEO</name>
<evidence type="ECO:0000313" key="2">
    <source>
        <dbReference type="Proteomes" id="UP000265663"/>
    </source>
</evidence>
<dbReference type="Proteomes" id="UP000265663">
    <property type="component" value="Unassembled WGS sequence"/>
</dbReference>